<feature type="coiled-coil region" evidence="1">
    <location>
        <begin position="103"/>
        <end position="130"/>
    </location>
</feature>
<evidence type="ECO:0000313" key="3">
    <source>
        <dbReference type="EMBL" id="CAF9931334.1"/>
    </source>
</evidence>
<protein>
    <recommendedName>
        <fullName evidence="5">Palmitoyltransferase</fullName>
    </recommendedName>
</protein>
<accession>A0A8H3FY38</accession>
<organism evidence="3 4">
    <name type="scientific">Gomphillus americanus</name>
    <dbReference type="NCBI Taxonomy" id="1940652"/>
    <lineage>
        <taxon>Eukaryota</taxon>
        <taxon>Fungi</taxon>
        <taxon>Dikarya</taxon>
        <taxon>Ascomycota</taxon>
        <taxon>Pezizomycotina</taxon>
        <taxon>Lecanoromycetes</taxon>
        <taxon>OSLEUM clade</taxon>
        <taxon>Ostropomycetidae</taxon>
        <taxon>Ostropales</taxon>
        <taxon>Graphidaceae</taxon>
        <taxon>Gomphilloideae</taxon>
        <taxon>Gomphillus</taxon>
    </lineage>
</organism>
<keyword evidence="1" id="KW-0175">Coiled coil</keyword>
<dbReference type="OrthoDB" id="302728at2759"/>
<comment type="caution">
    <text evidence="3">The sequence shown here is derived from an EMBL/GenBank/DDBJ whole genome shotgun (WGS) entry which is preliminary data.</text>
</comment>
<keyword evidence="4" id="KW-1185">Reference proteome</keyword>
<dbReference type="EMBL" id="CAJPDQ010000038">
    <property type="protein sequence ID" value="CAF9931334.1"/>
    <property type="molecule type" value="Genomic_DNA"/>
</dbReference>
<feature type="compositionally biased region" description="Low complexity" evidence="2">
    <location>
        <begin position="214"/>
        <end position="231"/>
    </location>
</feature>
<dbReference type="GO" id="GO:0016409">
    <property type="term" value="F:palmitoyltransferase activity"/>
    <property type="evidence" value="ECO:0007669"/>
    <property type="project" value="InterPro"/>
</dbReference>
<sequence>MVLLAVLSGIIGLVLTGFTGWHVSLAIRNQTTIECLEKTRYSRPIKRTLQRAAAMPHGEDVGLMQRYGQQLAEIHANAIPGVTRVEEGEERTSPHPDGNLTAMQSLHLNYANMEREREQETSRYESYLDEKDSEKLPHAFDLGWKRNLSSLFGPDKLLWFLPICNTAGDGWQWEASPKWLAAHATMQAAREQQWREQQALEQHAGWGVSEDHWNNSNNNNNNTNAISSSQSHKARRSPHISKADRILGRTAGQYSDGSFYDRRPSSEMSMQTFNKHQQRSDDDTASLDGLYDGNDAAEDGI</sequence>
<dbReference type="Proteomes" id="UP000664169">
    <property type="component" value="Unassembled WGS sequence"/>
</dbReference>
<evidence type="ECO:0000256" key="1">
    <source>
        <dbReference type="SAM" id="Coils"/>
    </source>
</evidence>
<proteinExistence type="predicted"/>
<dbReference type="InterPro" id="IPR039859">
    <property type="entry name" value="PFA4/ZDH16/20/ERF2-like"/>
</dbReference>
<name>A0A8H3FY38_9LECA</name>
<feature type="region of interest" description="Disordered" evidence="2">
    <location>
        <begin position="208"/>
        <end position="301"/>
    </location>
</feature>
<evidence type="ECO:0008006" key="5">
    <source>
        <dbReference type="Google" id="ProtNLM"/>
    </source>
</evidence>
<reference evidence="3" key="1">
    <citation type="submission" date="2021-03" db="EMBL/GenBank/DDBJ databases">
        <authorList>
            <person name="Tagirdzhanova G."/>
        </authorList>
    </citation>
    <scope>NUCLEOTIDE SEQUENCE</scope>
</reference>
<feature type="compositionally biased region" description="Polar residues" evidence="2">
    <location>
        <begin position="266"/>
        <end position="275"/>
    </location>
</feature>
<dbReference type="AlphaFoldDB" id="A0A8H3FY38"/>
<evidence type="ECO:0000313" key="4">
    <source>
        <dbReference type="Proteomes" id="UP000664169"/>
    </source>
</evidence>
<dbReference type="PANTHER" id="PTHR12246">
    <property type="entry name" value="PALMITOYLTRANSFERASE ZDHHC16"/>
    <property type="match status" value="1"/>
</dbReference>
<evidence type="ECO:0000256" key="2">
    <source>
        <dbReference type="SAM" id="MobiDB-lite"/>
    </source>
</evidence>
<gene>
    <name evidence="3" type="ORF">GOMPHAMPRED_005887</name>
</gene>